<dbReference type="Gene3D" id="1.10.8.730">
    <property type="match status" value="1"/>
</dbReference>
<dbReference type="SMART" id="SM00382">
    <property type="entry name" value="AAA"/>
    <property type="match status" value="1"/>
</dbReference>
<dbReference type="PANTHER" id="PTHR30121:SF11">
    <property type="entry name" value="AAA+ ATPASE DOMAIN-CONTAINING PROTEIN"/>
    <property type="match status" value="1"/>
</dbReference>
<keyword evidence="4" id="KW-1185">Reference proteome</keyword>
<dbReference type="NCBIfam" id="NF045975">
    <property type="entry name" value="VirB4_plasma"/>
    <property type="match status" value="1"/>
</dbReference>
<evidence type="ECO:0000256" key="1">
    <source>
        <dbReference type="SAM" id="Phobius"/>
    </source>
</evidence>
<reference evidence="4" key="2">
    <citation type="submission" date="2015-06" db="EMBL/GenBank/DDBJ databases">
        <title>Complete genome sequence of Spiroplasma eriocheiris TDA-040725-5 (DSM 21848).</title>
        <authorList>
            <person name="Lo W.-S."/>
            <person name="Kuo C.-H."/>
        </authorList>
    </citation>
    <scope>NUCLEOTIDE SEQUENCE [LARGE SCALE GENOMIC DNA]</scope>
    <source>
        <strain evidence="4">TDA-040725-5</strain>
    </source>
</reference>
<feature type="domain" description="AAA+ ATPase" evidence="2">
    <location>
        <begin position="516"/>
        <end position="832"/>
    </location>
</feature>
<organism evidence="3 4">
    <name type="scientific">Spiroplasma eriocheiris</name>
    <dbReference type="NCBI Taxonomy" id="315358"/>
    <lineage>
        <taxon>Bacteria</taxon>
        <taxon>Bacillati</taxon>
        <taxon>Mycoplasmatota</taxon>
        <taxon>Mollicutes</taxon>
        <taxon>Entomoplasmatales</taxon>
        <taxon>Spiroplasmataceae</taxon>
        <taxon>Spiroplasma</taxon>
    </lineage>
</organism>
<feature type="transmembrane region" description="Helical" evidence="1">
    <location>
        <begin position="20"/>
        <end position="42"/>
    </location>
</feature>
<dbReference type="Proteomes" id="UP000035661">
    <property type="component" value="Chromosome"/>
</dbReference>
<feature type="transmembrane region" description="Helical" evidence="1">
    <location>
        <begin position="54"/>
        <end position="81"/>
    </location>
</feature>
<dbReference type="Gene3D" id="3.40.50.300">
    <property type="entry name" value="P-loop containing nucleotide triphosphate hydrolases"/>
    <property type="match status" value="1"/>
</dbReference>
<sequence length="935" mass="107814">MDNLIPKNVRKTKLEFWRGIGLVEILIIIMWISLSTLFIIGLPISKMVKISCCILFAILAVPLLLPIMPGVKGWYALFLMFKFFAQKKHYRKDSVQNNTGFLVPYDCIVDENYIKTQKVNGKNHFIAGFEIKGYNITLLNPDVQDLKIKELQATFKLFDFSFSIVKVDLPISFADTIEFYEETVRQIRENINNNYSPKGLNARLFENQSYIRHMKNDTLTADNEIQTKKVFYLYVYADKIQKLHEYIEVIKAKLELNNFKVDLLAGYDLVNSIKLVFNPYGEKISKAEYEKHQDSLENLLAFNEFQIRRNYFKADNVYSSVFGVYDYSIFARYGWGANLANNEQAIIWNISPLDSARIKRALNKAVNNARTKAMMTKSNVDRSEQAYEINAYEDLIEAITGANEVVKNVDILFLNYGLNMKLLHESEARLKRSLKELDIKVNPLAYRQLEGYSAFLPKGFDPLMEQSGREMPCLTLASSFPFINGGLDDEQGLYLGQNSTNDVIVFDQFKLTDKRKNHNKIIIGTSGSGKSYTTKKEIAFHLNMGRTVIAIDPEREYKDLCLFYDGQWVDTGDATVGRINPLQVLDNSFRDDNDDINTIIDAVEKELDEEKAAPISNHLRLLDQWFKTLYKELTERERRLLINQIQKTYQRFNINNNTEISKLKNTEFPTFSDLYETICQSIADHDDPILSNLKELIYYDFMGDGQYATLWNGPTTLNLNSNFIVYDVWTLFDQDIQKVTSAQLYLILAFVKGEVKRNRFEKNNKIVVVIDEAHLAIDKDNPVALNFMYQMVKRIRKYNGAMIITTQNWNDFTGTEEIKKKTTAMINNTQYSMIMNLAPSDLKEVEEVYHAYGGLSTEEQEYIARASKGQMLFIVSGYERHCLKIDVSEAEALAFVNGVVPTNEHVENINHNHDVLFVDDSLKKYFGSKPTSNLK</sequence>
<dbReference type="STRING" id="315358.SERIO_v1c03860"/>
<dbReference type="RefSeq" id="WP_047791221.1">
    <property type="nucleotide sequence ID" value="NZ_CP011856.1"/>
</dbReference>
<proteinExistence type="predicted"/>
<dbReference type="CDD" id="cd01127">
    <property type="entry name" value="TrwB_TraG_TraD_VirD4"/>
    <property type="match status" value="1"/>
</dbReference>
<dbReference type="InterPro" id="IPR003593">
    <property type="entry name" value="AAA+_ATPase"/>
</dbReference>
<dbReference type="AlphaFoldDB" id="A0A0H3XJF1"/>
<keyword evidence="1" id="KW-0472">Membrane</keyword>
<dbReference type="KEGG" id="seri:SERIO_v1c03860"/>
<dbReference type="InterPro" id="IPR043964">
    <property type="entry name" value="P-loop_TraG"/>
</dbReference>
<evidence type="ECO:0000313" key="3">
    <source>
        <dbReference type="EMBL" id="AKM53966.1"/>
    </source>
</evidence>
<dbReference type="Pfam" id="PF19044">
    <property type="entry name" value="P-loop_TraG"/>
    <property type="match status" value="1"/>
</dbReference>
<accession>A0A0H3XJF1</accession>
<name>A0A0H3XJF1_9MOLU</name>
<dbReference type="InterPro" id="IPR027417">
    <property type="entry name" value="P-loop_NTPase"/>
</dbReference>
<dbReference type="EMBL" id="CP011856">
    <property type="protein sequence ID" value="AKM53966.1"/>
    <property type="molecule type" value="Genomic_DNA"/>
</dbReference>
<evidence type="ECO:0000313" key="4">
    <source>
        <dbReference type="Proteomes" id="UP000035661"/>
    </source>
</evidence>
<gene>
    <name evidence="3" type="ORF">SERIO_v1c03860</name>
</gene>
<dbReference type="InterPro" id="IPR051162">
    <property type="entry name" value="T4SS_component"/>
</dbReference>
<keyword evidence="1" id="KW-1133">Transmembrane helix</keyword>
<dbReference type="PATRIC" id="fig|743698.3.peg.387"/>
<keyword evidence="1" id="KW-0812">Transmembrane</keyword>
<reference evidence="3 4" key="1">
    <citation type="journal article" date="2015" name="Genome Biol. Evol.">
        <title>Found and Lost: The Fates of Horizontally Acquired Genes in Arthropod-Symbiotic Spiroplasma.</title>
        <authorList>
            <person name="Lo W.S."/>
            <person name="Gasparich G.E."/>
            <person name="Kuo C.H."/>
        </authorList>
    </citation>
    <scope>NUCLEOTIDE SEQUENCE [LARGE SCALE GENOMIC DNA]</scope>
    <source>
        <strain evidence="4">TDA-040725-5</strain>
    </source>
</reference>
<dbReference type="SUPFAM" id="SSF52540">
    <property type="entry name" value="P-loop containing nucleoside triphosphate hydrolases"/>
    <property type="match status" value="1"/>
</dbReference>
<evidence type="ECO:0000259" key="2">
    <source>
        <dbReference type="SMART" id="SM00382"/>
    </source>
</evidence>
<protein>
    <submittedName>
        <fullName evidence="3">Transfer complex protein TrsE</fullName>
    </submittedName>
</protein>
<dbReference type="PANTHER" id="PTHR30121">
    <property type="entry name" value="UNCHARACTERIZED PROTEIN YJGR-RELATED"/>
    <property type="match status" value="1"/>
</dbReference>